<accession>A0A2N3L0D8</accession>
<dbReference type="KEGG" id="thac:CSC3H3_05680"/>
<dbReference type="EMBL" id="CP024199">
    <property type="protein sequence ID" value="AUG54952.1"/>
    <property type="molecule type" value="Genomic_DNA"/>
</dbReference>
<name>A0A2N3L0D8_9PROT</name>
<gene>
    <name evidence="3" type="ORF">COO20_03055</name>
    <name evidence="2" type="ORF">CSC3H3_05680</name>
</gene>
<dbReference type="EMBL" id="NWTK01000001">
    <property type="protein sequence ID" value="PKR56258.1"/>
    <property type="molecule type" value="Genomic_DNA"/>
</dbReference>
<proteinExistence type="predicted"/>
<reference evidence="3 5" key="1">
    <citation type="submission" date="2017-09" db="EMBL/GenBank/DDBJ databases">
        <title>Biodiversity and function of Thalassospira species in the particle-attached aromatic-hydrocarbon-degrading consortia from the surface seawater of the South China Sea.</title>
        <authorList>
            <person name="Dong C."/>
            <person name="Liu R."/>
            <person name="Shao Z."/>
        </authorList>
    </citation>
    <scope>NUCLEOTIDE SEQUENCE [LARGE SCALE GENOMIC DNA]</scope>
    <source>
        <strain evidence="3 5">CSC1P2</strain>
    </source>
</reference>
<keyword evidence="1" id="KW-0732">Signal</keyword>
<dbReference type="Proteomes" id="UP000233597">
    <property type="component" value="Unassembled WGS sequence"/>
</dbReference>
<feature type="chain" id="PRO_5014962873" evidence="1">
    <location>
        <begin position="18"/>
        <end position="192"/>
    </location>
</feature>
<dbReference type="OrthoDB" id="1679673at2"/>
<reference evidence="2 4" key="2">
    <citation type="submission" date="2017-10" db="EMBL/GenBank/DDBJ databases">
        <title>Biodiversity and function of Thalassospira species in the particle-attached aromatic-hydrocarbon-degrading consortia from the surface seawater of the China South Sea.</title>
        <authorList>
            <person name="Dong C."/>
            <person name="Liu R."/>
            <person name="Shao Z."/>
        </authorList>
    </citation>
    <scope>NUCLEOTIDE SEQUENCE [LARGE SCALE GENOMIC DNA]</scope>
    <source>
        <strain evidence="2 4">CSC3H3</strain>
    </source>
</reference>
<evidence type="ECO:0000313" key="5">
    <source>
        <dbReference type="Proteomes" id="UP000233597"/>
    </source>
</evidence>
<sequence>MLVGVLSLACFAPAAFAHPHVWIDSQATMIFSEHKITSIRMVWIFDDMFSLTVMDQFDHNHDRRFFDQENDEVRDNAFVALADIGFLTYLRRNEEVVKVAGFHDFVADITDDGRVKYSFTLDLAEPVDPVADQIGLSVYDSEFFIDVGFAQKDPILFSGNDGLTCSYKMGEDDKHRIYFDMVSPQRADITCQ</sequence>
<evidence type="ECO:0000313" key="2">
    <source>
        <dbReference type="EMBL" id="AUG54952.1"/>
    </source>
</evidence>
<dbReference type="InterPro" id="IPR010412">
    <property type="entry name" value="DUF1007"/>
</dbReference>
<dbReference type="Proteomes" id="UP000233458">
    <property type="component" value="Chromosome"/>
</dbReference>
<feature type="signal peptide" evidence="1">
    <location>
        <begin position="1"/>
        <end position="17"/>
    </location>
</feature>
<dbReference type="AlphaFoldDB" id="A0A2N3L0D8"/>
<organism evidence="3 5">
    <name type="scientific">Thalassospira marina</name>
    <dbReference type="NCBI Taxonomy" id="2048283"/>
    <lineage>
        <taxon>Bacteria</taxon>
        <taxon>Pseudomonadati</taxon>
        <taxon>Pseudomonadota</taxon>
        <taxon>Alphaproteobacteria</taxon>
        <taxon>Rhodospirillales</taxon>
        <taxon>Thalassospiraceae</taxon>
        <taxon>Thalassospira</taxon>
    </lineage>
</organism>
<evidence type="ECO:0000256" key="1">
    <source>
        <dbReference type="SAM" id="SignalP"/>
    </source>
</evidence>
<keyword evidence="4" id="KW-1185">Reference proteome</keyword>
<dbReference type="Pfam" id="PF06226">
    <property type="entry name" value="DUF1007"/>
    <property type="match status" value="1"/>
</dbReference>
<protein>
    <submittedName>
        <fullName evidence="3">ABC transporter</fullName>
    </submittedName>
</protein>
<evidence type="ECO:0000313" key="4">
    <source>
        <dbReference type="Proteomes" id="UP000233458"/>
    </source>
</evidence>
<evidence type="ECO:0000313" key="3">
    <source>
        <dbReference type="EMBL" id="PKR56258.1"/>
    </source>
</evidence>